<name>A0A2P7QHK4_9GAMM</name>
<dbReference type="PANTHER" id="PTHR30106:SF2">
    <property type="entry name" value="UPF0324 INNER MEMBRANE PROTEIN YEIH"/>
    <property type="match status" value="1"/>
</dbReference>
<keyword evidence="6 7" id="KW-0472">Membrane</keyword>
<evidence type="ECO:0000256" key="6">
    <source>
        <dbReference type="ARBA" id="ARBA00023136"/>
    </source>
</evidence>
<dbReference type="Pfam" id="PF03601">
    <property type="entry name" value="Cons_hypoth698"/>
    <property type="match status" value="1"/>
</dbReference>
<keyword evidence="5 7" id="KW-1133">Transmembrane helix</keyword>
<protein>
    <submittedName>
        <fullName evidence="8">YeiH family putative sulfate export transporter</fullName>
    </submittedName>
</protein>
<reference evidence="8 9" key="1">
    <citation type="submission" date="2018-03" db="EMBL/GenBank/DDBJ databases">
        <title>The draft genome of Zobellella taiwanensis JCM 13381.</title>
        <authorList>
            <person name="Liu L."/>
            <person name="Li L."/>
            <person name="Wang T."/>
            <person name="Zhang X."/>
            <person name="Liang L."/>
        </authorList>
    </citation>
    <scope>NUCLEOTIDE SEQUENCE [LARGE SCALE GENOMIC DNA]</scope>
    <source>
        <strain evidence="8 9">JCM 13381</strain>
    </source>
</reference>
<feature type="transmembrane region" description="Helical" evidence="7">
    <location>
        <begin position="213"/>
        <end position="231"/>
    </location>
</feature>
<feature type="transmembrane region" description="Helical" evidence="7">
    <location>
        <begin position="31"/>
        <end position="48"/>
    </location>
</feature>
<dbReference type="OrthoDB" id="9805703at2"/>
<comment type="subcellular location">
    <subcellularLocation>
        <location evidence="1">Cell membrane</location>
        <topology evidence="1">Multi-pass membrane protein</topology>
    </subcellularLocation>
</comment>
<evidence type="ECO:0000313" key="9">
    <source>
        <dbReference type="Proteomes" id="UP000242181"/>
    </source>
</evidence>
<dbReference type="RefSeq" id="WP_106454614.1">
    <property type="nucleotide sequence ID" value="NZ_PXYH01000028.1"/>
</dbReference>
<feature type="transmembrane region" description="Helical" evidence="7">
    <location>
        <begin position="302"/>
        <end position="325"/>
    </location>
</feature>
<comment type="caution">
    <text evidence="8">The sequence shown here is derived from an EMBL/GenBank/DDBJ whole genome shotgun (WGS) entry which is preliminary data.</text>
</comment>
<keyword evidence="4 7" id="KW-0812">Transmembrane</keyword>
<evidence type="ECO:0000313" key="8">
    <source>
        <dbReference type="EMBL" id="PSJ37454.1"/>
    </source>
</evidence>
<evidence type="ECO:0000256" key="2">
    <source>
        <dbReference type="ARBA" id="ARBA00007977"/>
    </source>
</evidence>
<proteinExistence type="inferred from homology"/>
<dbReference type="NCBIfam" id="TIGR00698">
    <property type="entry name" value="YeiH family putative sulfate export transporter"/>
    <property type="match status" value="1"/>
</dbReference>
<gene>
    <name evidence="8" type="ORF">C7I36_15620</name>
</gene>
<keyword evidence="9" id="KW-1185">Reference proteome</keyword>
<evidence type="ECO:0000256" key="4">
    <source>
        <dbReference type="ARBA" id="ARBA00022692"/>
    </source>
</evidence>
<dbReference type="PANTHER" id="PTHR30106">
    <property type="entry name" value="INNER MEMBRANE PROTEIN YEIH-RELATED"/>
    <property type="match status" value="1"/>
</dbReference>
<dbReference type="EMBL" id="PXYH01000028">
    <property type="protein sequence ID" value="PSJ37454.1"/>
    <property type="molecule type" value="Genomic_DNA"/>
</dbReference>
<evidence type="ECO:0000256" key="7">
    <source>
        <dbReference type="SAM" id="Phobius"/>
    </source>
</evidence>
<keyword evidence="3" id="KW-1003">Cell membrane</keyword>
<dbReference type="Proteomes" id="UP000242181">
    <property type="component" value="Unassembled WGS sequence"/>
</dbReference>
<feature type="transmembrane region" description="Helical" evidence="7">
    <location>
        <begin position="118"/>
        <end position="136"/>
    </location>
</feature>
<dbReference type="AlphaFoldDB" id="A0A2P7QHK4"/>
<comment type="similarity">
    <text evidence="2">Belongs to the UPF0324 family.</text>
</comment>
<organism evidence="8 9">
    <name type="scientific">Zobellella taiwanensis</name>
    <dbReference type="NCBI Taxonomy" id="347535"/>
    <lineage>
        <taxon>Bacteria</taxon>
        <taxon>Pseudomonadati</taxon>
        <taxon>Pseudomonadota</taxon>
        <taxon>Gammaproteobacteria</taxon>
        <taxon>Aeromonadales</taxon>
        <taxon>Aeromonadaceae</taxon>
        <taxon>Zobellella</taxon>
    </lineage>
</organism>
<feature type="transmembrane region" description="Helical" evidence="7">
    <location>
        <begin position="84"/>
        <end position="106"/>
    </location>
</feature>
<dbReference type="GO" id="GO:0005886">
    <property type="term" value="C:plasma membrane"/>
    <property type="evidence" value="ECO:0007669"/>
    <property type="project" value="UniProtKB-SubCell"/>
</dbReference>
<evidence type="ECO:0000256" key="3">
    <source>
        <dbReference type="ARBA" id="ARBA00022475"/>
    </source>
</evidence>
<accession>A0A2P7QHK4</accession>
<sequence>MNLIQGLSLAGLLAVVSVALAQQLGGLLSPLIFAILFGLVIGNLLPALSQGKWQPGLEFCKKRLLRIGVAFYGINITLQQVAEVGAGALVVDILMLGSTLFIAWWLGRRWLGLDGPTALLVGSGSAICGAAAILAAEPVLRARPQQTAMAVGTVVLFGTLAMLLYPLFYPWLGLSPQAMGIYTGATIHEVAQVVAAGSAMGDEVARVAIISKLTRVMMLAPVLLLLGYLLSRGSDNAPAARAPLPWFAFGFVAVVVANSLLSLPAAWVDAIRHLDTWALTMAMAALGLSTQLGALRAVGIKPLLLAGILFLHLTLGGLIVTHMAAGWL</sequence>
<feature type="transmembrane region" description="Helical" evidence="7">
    <location>
        <begin position="277"/>
        <end position="295"/>
    </location>
</feature>
<feature type="transmembrane region" description="Helical" evidence="7">
    <location>
        <begin position="243"/>
        <end position="265"/>
    </location>
</feature>
<evidence type="ECO:0000256" key="5">
    <source>
        <dbReference type="ARBA" id="ARBA00022989"/>
    </source>
</evidence>
<feature type="transmembrane region" description="Helical" evidence="7">
    <location>
        <begin position="148"/>
        <end position="169"/>
    </location>
</feature>
<evidence type="ECO:0000256" key="1">
    <source>
        <dbReference type="ARBA" id="ARBA00004651"/>
    </source>
</evidence>
<dbReference type="InterPro" id="IPR004630">
    <property type="entry name" value="UPF0324_YeiH-like"/>
</dbReference>
<dbReference type="InterPro" id="IPR018383">
    <property type="entry name" value="UPF0324_pro"/>
</dbReference>